<dbReference type="InterPro" id="IPR003848">
    <property type="entry name" value="DUF218"/>
</dbReference>
<name>A0A5C6DU21_9BACT</name>
<evidence type="ECO:0000259" key="2">
    <source>
        <dbReference type="Pfam" id="PF02698"/>
    </source>
</evidence>
<keyword evidence="1" id="KW-1133">Transmembrane helix</keyword>
<keyword evidence="1" id="KW-0812">Transmembrane</keyword>
<accession>A0A5C6DU21</accession>
<dbReference type="Pfam" id="PF02698">
    <property type="entry name" value="DUF218"/>
    <property type="match status" value="1"/>
</dbReference>
<comment type="caution">
    <text evidence="3">The sequence shown here is derived from an EMBL/GenBank/DDBJ whole genome shotgun (WGS) entry which is preliminary data.</text>
</comment>
<evidence type="ECO:0000256" key="1">
    <source>
        <dbReference type="SAM" id="Phobius"/>
    </source>
</evidence>
<dbReference type="AlphaFoldDB" id="A0A5C6DU21"/>
<gene>
    <name evidence="3" type="ORF">Poly41_25800</name>
</gene>
<dbReference type="Proteomes" id="UP000319143">
    <property type="component" value="Unassembled WGS sequence"/>
</dbReference>
<keyword evidence="4" id="KW-1185">Reference proteome</keyword>
<feature type="domain" description="DUF218" evidence="2">
    <location>
        <begin position="60"/>
        <end position="182"/>
    </location>
</feature>
<reference evidence="3 4" key="1">
    <citation type="submission" date="2019-02" db="EMBL/GenBank/DDBJ databases">
        <title>Deep-cultivation of Planctomycetes and their phenomic and genomic characterization uncovers novel biology.</title>
        <authorList>
            <person name="Wiegand S."/>
            <person name="Jogler M."/>
            <person name="Boedeker C."/>
            <person name="Pinto D."/>
            <person name="Vollmers J."/>
            <person name="Rivas-Marin E."/>
            <person name="Kohn T."/>
            <person name="Peeters S.H."/>
            <person name="Heuer A."/>
            <person name="Rast P."/>
            <person name="Oberbeckmann S."/>
            <person name="Bunk B."/>
            <person name="Jeske O."/>
            <person name="Meyerdierks A."/>
            <person name="Storesund J.E."/>
            <person name="Kallscheuer N."/>
            <person name="Luecker S."/>
            <person name="Lage O.M."/>
            <person name="Pohl T."/>
            <person name="Merkel B.J."/>
            <person name="Hornburger P."/>
            <person name="Mueller R.-W."/>
            <person name="Bruemmer F."/>
            <person name="Labrenz M."/>
            <person name="Spormann A.M."/>
            <person name="Op Den Camp H."/>
            <person name="Overmann J."/>
            <person name="Amann R."/>
            <person name="Jetten M.S.M."/>
            <person name="Mascher T."/>
            <person name="Medema M.H."/>
            <person name="Devos D.P."/>
            <person name="Kaster A.-K."/>
            <person name="Ovreas L."/>
            <person name="Rohde M."/>
            <person name="Galperin M.Y."/>
            <person name="Jogler C."/>
        </authorList>
    </citation>
    <scope>NUCLEOTIDE SEQUENCE [LARGE SCALE GENOMIC DNA]</scope>
    <source>
        <strain evidence="3 4">Poly41</strain>
    </source>
</reference>
<evidence type="ECO:0000313" key="4">
    <source>
        <dbReference type="Proteomes" id="UP000319143"/>
    </source>
</evidence>
<organism evidence="3 4">
    <name type="scientific">Novipirellula artificiosorum</name>
    <dbReference type="NCBI Taxonomy" id="2528016"/>
    <lineage>
        <taxon>Bacteria</taxon>
        <taxon>Pseudomonadati</taxon>
        <taxon>Planctomycetota</taxon>
        <taxon>Planctomycetia</taxon>
        <taxon>Pirellulales</taxon>
        <taxon>Pirellulaceae</taxon>
        <taxon>Novipirellula</taxon>
    </lineage>
</organism>
<proteinExistence type="predicted"/>
<sequence length="214" mass="24178">MSKPKLAPNFSRRRSRWRRRFFIVIGVWLLSTFLLSFHSIRGLVAYPLLVHDPDATGDAAYVMADGYAYWERLHAASDLFHMGKVPRLILLDESEPAGYNFVQQRLETRLQRAIAYLEWLGVPAEKVSTVSAKNSMFGSLSEARAVAEQESSLKSIVVVTSAPHTRRSRLCFQRAFSPQIDVQVYSASVASEGAEIDAPIWIEYAKLFVYFVGT</sequence>
<protein>
    <recommendedName>
        <fullName evidence="2">DUF218 domain-containing protein</fullName>
    </recommendedName>
</protein>
<evidence type="ECO:0000313" key="3">
    <source>
        <dbReference type="EMBL" id="TWU39724.1"/>
    </source>
</evidence>
<feature type="transmembrane region" description="Helical" evidence="1">
    <location>
        <begin position="21"/>
        <end position="40"/>
    </location>
</feature>
<dbReference type="EMBL" id="SJPV01000003">
    <property type="protein sequence ID" value="TWU39724.1"/>
    <property type="molecule type" value="Genomic_DNA"/>
</dbReference>
<dbReference type="RefSeq" id="WP_146526416.1">
    <property type="nucleotide sequence ID" value="NZ_SJPV01000003.1"/>
</dbReference>
<dbReference type="CDD" id="cd06259">
    <property type="entry name" value="YdcF-like"/>
    <property type="match status" value="1"/>
</dbReference>
<dbReference type="OrthoDB" id="257913at2"/>
<keyword evidence="1" id="KW-0472">Membrane</keyword>